<dbReference type="PANTHER" id="PTHR21366">
    <property type="entry name" value="GLYOXALASE FAMILY PROTEIN"/>
    <property type="match status" value="1"/>
</dbReference>
<dbReference type="Proteomes" id="UP000274907">
    <property type="component" value="Unassembled WGS sequence"/>
</dbReference>
<evidence type="ECO:0000259" key="1">
    <source>
        <dbReference type="PROSITE" id="PS51819"/>
    </source>
</evidence>
<dbReference type="PANTHER" id="PTHR21366:SF31">
    <property type="entry name" value="METALLOTHIOL TRANSFERASE FOSB"/>
    <property type="match status" value="1"/>
</dbReference>
<dbReference type="Gene3D" id="3.10.180.10">
    <property type="entry name" value="2,3-Dihydroxybiphenyl 1,2-Dioxygenase, domain 1"/>
    <property type="match status" value="2"/>
</dbReference>
<evidence type="ECO:0000313" key="3">
    <source>
        <dbReference type="Proteomes" id="UP000274907"/>
    </source>
</evidence>
<gene>
    <name evidence="2" type="ORF">EAH68_06395</name>
</gene>
<dbReference type="PROSITE" id="PS51819">
    <property type="entry name" value="VOC"/>
    <property type="match status" value="2"/>
</dbReference>
<organism evidence="2 3">
    <name type="scientific">Corynebacterium hylobatis</name>
    <dbReference type="NCBI Taxonomy" id="1859290"/>
    <lineage>
        <taxon>Bacteria</taxon>
        <taxon>Bacillati</taxon>
        <taxon>Actinomycetota</taxon>
        <taxon>Actinomycetes</taxon>
        <taxon>Mycobacteriales</taxon>
        <taxon>Corynebacteriaceae</taxon>
        <taxon>Corynebacterium</taxon>
    </lineage>
</organism>
<keyword evidence="3" id="KW-1185">Reference proteome</keyword>
<sequence>MSFSPITHLRHFDLAVPDYHKQVEFYGKHWGLTATTDGSDLTYFAAEGSPEQYVVRVRRADDKRLDLVSFGAADRQSVEKLAQDLAASGVHLINEPTDVQTAGGGYGFRFFDLEGRTIEVSSDVEVRQHRKIEEREDIPVRLSHVVLNSPEPEKMRAWYEKHLGFRLSDTLNHPRTGDLFYFMRCNAQHHSMAIARGPHASLQHASFELRGLDEYMRGSGRMMRSGWQKLWGPGRHRAGDNTFTYFLDPNGNTMEYTTELETVEEDTWHPSVFNVKESETSDQWGTANDMDDFITREMFNDPDKGLYVAPPV</sequence>
<dbReference type="SUPFAM" id="SSF54593">
    <property type="entry name" value="Glyoxalase/Bleomycin resistance protein/Dihydroxybiphenyl dioxygenase"/>
    <property type="match status" value="1"/>
</dbReference>
<dbReference type="AlphaFoldDB" id="A0A430HYT7"/>
<proteinExistence type="predicted"/>
<evidence type="ECO:0000313" key="2">
    <source>
        <dbReference type="EMBL" id="RSZ63860.1"/>
    </source>
</evidence>
<dbReference type="InterPro" id="IPR037523">
    <property type="entry name" value="VOC_core"/>
</dbReference>
<feature type="domain" description="VOC" evidence="1">
    <location>
        <begin position="141"/>
        <end position="259"/>
    </location>
</feature>
<protein>
    <submittedName>
        <fullName evidence="2">Oxidoreductase</fullName>
    </submittedName>
</protein>
<dbReference type="CDD" id="cd08362">
    <property type="entry name" value="BphC5-RrK37_N_like"/>
    <property type="match status" value="1"/>
</dbReference>
<dbReference type="InterPro" id="IPR004360">
    <property type="entry name" value="Glyas_Fos-R_dOase_dom"/>
</dbReference>
<name>A0A430HYT7_9CORY</name>
<dbReference type="Pfam" id="PF00903">
    <property type="entry name" value="Glyoxalase"/>
    <property type="match status" value="2"/>
</dbReference>
<dbReference type="InterPro" id="IPR029068">
    <property type="entry name" value="Glyas_Bleomycin-R_OHBP_Dase"/>
</dbReference>
<dbReference type="OrthoDB" id="3827654at2"/>
<dbReference type="RefSeq" id="WP_126120493.1">
    <property type="nucleotide sequence ID" value="NZ_RXHJ01000006.1"/>
</dbReference>
<accession>A0A430HYT7</accession>
<feature type="domain" description="VOC" evidence="1">
    <location>
        <begin position="8"/>
        <end position="123"/>
    </location>
</feature>
<comment type="caution">
    <text evidence="2">The sequence shown here is derived from an EMBL/GenBank/DDBJ whole genome shotgun (WGS) entry which is preliminary data.</text>
</comment>
<dbReference type="InterPro" id="IPR050383">
    <property type="entry name" value="GlyoxalaseI/FosfomycinResist"/>
</dbReference>
<dbReference type="EMBL" id="RXHJ01000006">
    <property type="protein sequence ID" value="RSZ63860.1"/>
    <property type="molecule type" value="Genomic_DNA"/>
</dbReference>
<reference evidence="2 3" key="1">
    <citation type="submission" date="2018-12" db="EMBL/GenBank/DDBJ databases">
        <title>YIM 101343 draft genome.</title>
        <authorList>
            <person name="Chen X."/>
        </authorList>
    </citation>
    <scope>NUCLEOTIDE SEQUENCE [LARGE SCALE GENOMIC DNA]</scope>
    <source>
        <strain evidence="2 3">YIM 101343</strain>
    </source>
</reference>